<gene>
    <name evidence="2" type="ORF">Uis1B_0700</name>
</gene>
<name>A0A2N5JBA5_9BIFI</name>
<dbReference type="AlphaFoldDB" id="A0A2N5JBA5"/>
<feature type="domain" description="SHOCT" evidence="1">
    <location>
        <begin position="362"/>
        <end position="389"/>
    </location>
</feature>
<evidence type="ECO:0000259" key="1">
    <source>
        <dbReference type="Pfam" id="PF09851"/>
    </source>
</evidence>
<comment type="caution">
    <text evidence="2">The sequence shown here is derived from an EMBL/GenBank/DDBJ whole genome shotgun (WGS) entry which is preliminary data.</text>
</comment>
<dbReference type="PANTHER" id="PTHR37826:SF2">
    <property type="entry name" value="ZINC-RIBBON DOMAIN-CONTAINING PROTEIN"/>
    <property type="match status" value="1"/>
</dbReference>
<reference evidence="2 3" key="1">
    <citation type="submission" date="2017-07" db="EMBL/GenBank/DDBJ databases">
        <title>Bifidobacterium novel species.</title>
        <authorList>
            <person name="Lugli G.A."/>
            <person name="Milani C."/>
            <person name="Duranti S."/>
            <person name="Mangifesta M."/>
        </authorList>
    </citation>
    <scope>NUCLEOTIDE SEQUENCE [LARGE SCALE GENOMIC DNA]</scope>
    <source>
        <strain evidence="3">Uis1B</strain>
    </source>
</reference>
<sequence>MGFIKAFSGSTGGTLADQWADFYTVPNALPATVGICKATRSLNNTSRSSNRSASDCVITNGSHILVPEGYSLVTFENGAITGFISEPGGYIWNSDNVNSKSIFAGDSLHEAIIDQAIARFSFGGVPNSSQIAVYVNQKEIPNLRFGTQNEIYWNDAFLNTQVGASARGVYTLQITDPILFLKRFVPSDYYSFNRYSNVFDFSDFENGAATQLFEEVVAALAPAFSAFATSHGGTARISDLQSGSLAFTKNLSESIENQYSWSTERGISLIKASITAIDYDLKTKELISTVQRADALMGTRGNSNLQASFAQGLQSAGSSPDGSAIGMAFMNMAMNGITGATTINTQQPLPNQPTEPIESPYEKLEQLKKLVDKGILSKEEFDLAKKKILGI</sequence>
<organism evidence="2 3">
    <name type="scientific">Bifidobacterium margollesii</name>
    <dbReference type="NCBI Taxonomy" id="2020964"/>
    <lineage>
        <taxon>Bacteria</taxon>
        <taxon>Bacillati</taxon>
        <taxon>Actinomycetota</taxon>
        <taxon>Actinomycetes</taxon>
        <taxon>Bifidobacteriales</taxon>
        <taxon>Bifidobacteriaceae</taxon>
        <taxon>Bifidobacterium</taxon>
    </lineage>
</organism>
<dbReference type="EMBL" id="NMWU01000010">
    <property type="protein sequence ID" value="PLS31493.1"/>
    <property type="molecule type" value="Genomic_DNA"/>
</dbReference>
<dbReference type="RefSeq" id="WP_101615663.1">
    <property type="nucleotide sequence ID" value="NZ_NMWU01000010.1"/>
</dbReference>
<evidence type="ECO:0000313" key="3">
    <source>
        <dbReference type="Proteomes" id="UP000235050"/>
    </source>
</evidence>
<dbReference type="InterPro" id="IPR033880">
    <property type="entry name" value="SPFH_YdjI"/>
</dbReference>
<keyword evidence="3" id="KW-1185">Reference proteome</keyword>
<dbReference type="Proteomes" id="UP000235050">
    <property type="component" value="Unassembled WGS sequence"/>
</dbReference>
<dbReference type="Pfam" id="PF09851">
    <property type="entry name" value="SHOCT"/>
    <property type="match status" value="1"/>
</dbReference>
<dbReference type="InterPro" id="IPR018649">
    <property type="entry name" value="SHOCT"/>
</dbReference>
<dbReference type="OrthoDB" id="9764015at2"/>
<proteinExistence type="predicted"/>
<dbReference type="CDD" id="cd03408">
    <property type="entry name" value="SPFH_like_u1"/>
    <property type="match status" value="1"/>
</dbReference>
<accession>A0A2N5JBA5</accession>
<dbReference type="PANTHER" id="PTHR37826">
    <property type="entry name" value="FLOTILLIN BAND_7_5 DOMAIN PROTEIN"/>
    <property type="match status" value="1"/>
</dbReference>
<evidence type="ECO:0000313" key="2">
    <source>
        <dbReference type="EMBL" id="PLS31493.1"/>
    </source>
</evidence>
<protein>
    <submittedName>
        <fullName evidence="2">Virion core protein (Lumpy skin disease virus)</fullName>
    </submittedName>
</protein>